<dbReference type="InterPro" id="IPR009008">
    <property type="entry name" value="Val/Leu/Ile-tRNA-synth_edit"/>
</dbReference>
<dbReference type="GO" id="GO:0004832">
    <property type="term" value="F:valine-tRNA ligase activity"/>
    <property type="evidence" value="ECO:0007669"/>
    <property type="project" value="UniProtKB-UniRule"/>
</dbReference>
<feature type="domain" description="Aminoacyl-tRNA synthetase class Ia" evidence="12">
    <location>
        <begin position="576"/>
        <end position="616"/>
    </location>
</feature>
<protein>
    <recommendedName>
        <fullName evidence="11">Valine--tRNA ligase</fullName>
        <ecNumber evidence="11">6.1.1.9</ecNumber>
    </recommendedName>
    <alternativeName>
        <fullName evidence="11">Valyl-tRNA synthetase</fullName>
        <shortName evidence="11">ValRS</shortName>
    </alternativeName>
</protein>
<feature type="domain" description="Aminoacyl-tRNA synthetase class Ia" evidence="12">
    <location>
        <begin position="33"/>
        <end position="537"/>
    </location>
</feature>
<dbReference type="Pfam" id="PF08264">
    <property type="entry name" value="Anticodon_1"/>
    <property type="match status" value="1"/>
</dbReference>
<dbReference type="SUPFAM" id="SSF52374">
    <property type="entry name" value="Nucleotidylyl transferase"/>
    <property type="match status" value="1"/>
</dbReference>
<dbReference type="InterPro" id="IPR037118">
    <property type="entry name" value="Val-tRNA_synth_C_sf"/>
</dbReference>
<dbReference type="Gene3D" id="1.10.730.10">
    <property type="entry name" value="Isoleucyl-tRNA Synthetase, Domain 1"/>
    <property type="match status" value="1"/>
</dbReference>
<dbReference type="EC" id="6.1.1.9" evidence="11"/>
<dbReference type="PATRIC" id="fig|83552.4.peg.1823"/>
<evidence type="ECO:0000256" key="2">
    <source>
        <dbReference type="ARBA" id="ARBA00011245"/>
    </source>
</evidence>
<dbReference type="InterPro" id="IPR019499">
    <property type="entry name" value="Val-tRNA_synth_tRNA-bd"/>
</dbReference>
<reference evidence="15 16" key="1">
    <citation type="journal article" date="2014" name="Mol. Biol. Evol.">
        <title>Massive expansion of Ubiquitination-related gene families within the Chlamydiae.</title>
        <authorList>
            <person name="Domman D."/>
            <person name="Collingro A."/>
            <person name="Lagkouvardos I."/>
            <person name="Gehre L."/>
            <person name="Weinmaier T."/>
            <person name="Rattei T."/>
            <person name="Subtil A."/>
            <person name="Horn M."/>
        </authorList>
    </citation>
    <scope>NUCLEOTIDE SEQUENCE [LARGE SCALE GENOMIC DNA]</scope>
    <source>
        <strain evidence="15 16">OEW1</strain>
    </source>
</reference>
<dbReference type="CDD" id="cd00817">
    <property type="entry name" value="ValRS_core"/>
    <property type="match status" value="1"/>
</dbReference>
<gene>
    <name evidence="11 15" type="primary">valS</name>
    <name evidence="15" type="ORF">DB43_GW00140</name>
</gene>
<dbReference type="GO" id="GO:0005524">
    <property type="term" value="F:ATP binding"/>
    <property type="evidence" value="ECO:0007669"/>
    <property type="project" value="UniProtKB-UniRule"/>
</dbReference>
<comment type="domain">
    <text evidence="11">The C-terminal coiled-coil domain is crucial for aminoacylation activity.</text>
</comment>
<keyword evidence="3 11" id="KW-0963">Cytoplasm</keyword>
<dbReference type="Gene3D" id="3.40.50.620">
    <property type="entry name" value="HUPs"/>
    <property type="match status" value="2"/>
</dbReference>
<comment type="subcellular location">
    <subcellularLocation>
        <location evidence="1 11">Cytoplasm</location>
    </subcellularLocation>
</comment>
<dbReference type="Gene3D" id="1.10.287.380">
    <property type="entry name" value="Valyl-tRNA synthetase, C-terminal domain"/>
    <property type="match status" value="1"/>
</dbReference>
<evidence type="ECO:0000259" key="12">
    <source>
        <dbReference type="Pfam" id="PF00133"/>
    </source>
</evidence>
<comment type="domain">
    <text evidence="11">ValRS has two distinct active sites: one for aminoacylation and one for editing. The misactivated threonine is translocated from the active site to the editing site.</text>
</comment>
<dbReference type="FunFam" id="3.40.50.620:FF:000032">
    <property type="entry name" value="Valine--tRNA ligase"/>
    <property type="match status" value="1"/>
</dbReference>
<dbReference type="Pfam" id="PF10458">
    <property type="entry name" value="Val_tRNA-synt_C"/>
    <property type="match status" value="1"/>
</dbReference>
<evidence type="ECO:0000256" key="6">
    <source>
        <dbReference type="ARBA" id="ARBA00022840"/>
    </source>
</evidence>
<accession>A0A0C1C052</accession>
<keyword evidence="6 11" id="KW-0067">ATP-binding</keyword>
<evidence type="ECO:0000256" key="1">
    <source>
        <dbReference type="ARBA" id="ARBA00004496"/>
    </source>
</evidence>
<dbReference type="GO" id="GO:0005829">
    <property type="term" value="C:cytosol"/>
    <property type="evidence" value="ECO:0007669"/>
    <property type="project" value="TreeGrafter"/>
</dbReference>
<evidence type="ECO:0000259" key="14">
    <source>
        <dbReference type="Pfam" id="PF10458"/>
    </source>
</evidence>
<keyword evidence="7 11" id="KW-0648">Protein biosynthesis</keyword>
<dbReference type="SUPFAM" id="SSF50677">
    <property type="entry name" value="ValRS/IleRS/LeuRS editing domain"/>
    <property type="match status" value="1"/>
</dbReference>
<dbReference type="SUPFAM" id="SSF46589">
    <property type="entry name" value="tRNA-binding arm"/>
    <property type="match status" value="1"/>
</dbReference>
<keyword evidence="4 11" id="KW-0436">Ligase</keyword>
<dbReference type="InterPro" id="IPR009080">
    <property type="entry name" value="tRNAsynth_Ia_anticodon-bd"/>
</dbReference>
<feature type="domain" description="Valyl-tRNA synthetase tRNA-binding arm" evidence="14">
    <location>
        <begin position="901"/>
        <end position="963"/>
    </location>
</feature>
<sequence length="964" mass="110822">MIQRELHMTNIAEDKNQPELPKAYEAKLVESKWAEFWEKNQFFKANPLSPKPGYCIVIPPPNVTGVLHMGHALVNTLQDILIRWKRMQGFETLWIPGTDHAGIATQTVVERNLMKTEGKRRVDYSREDFLQRVQNWKDESEKVILHQLKSLGCSCDWSRLRFTMDAGNNAAVKKMFKKLYDANLIYQGDYLVNWDPVTQTALADDEVEYEEKQSFLWHFKYPLKDQSGYIHIATTRPETMLGDTAVAVSPKDPRYQHLIGQKVILPLMNREIPIIADHHVDPEFGTGMVKITPAHDPNDYQMGITHNLPFINIMTPDGKINENGGKFAGLSMAEAREAVVQELKALGLVEKIEPHVNRVGVSYRSKAVIEPYISKQWFVRMSEFGKKLRHIIESKQVTLIPKNWENTYFHWIDNLRDWCISRQLWWGHRIPIWTNKNDPEKRICYDGEGVPPEVEANPDDWTQDDDVLDTWFSSSLWPFATLGWPENTPELKKFYPNSVLITGHDILFFWVARMIFMGDYAMGEPPFPETFLHGLIYGKSYWRDAPGGGITYLSEKERMEYDLGKPLPSDVHYKWEKMSKSKGNIIDPLEIIEQYGTDAMRMALCVSATQAREIDLDRRRFEDLKNFANKIWNGARFVLMNLKGNEHNPALTAQEFSQGVNFSLLALEDRWILSVLNRVIKSVEQKLTTYQFDQAAQEAYDFFWRDFCSYYLEIAKPVLMGKSGLPGERSNKQKLLAIILCQAIRLMHPMAPFITEELFHALKSQLAGVTEDPHADPYTQDAVKALLSTACTVSPYPVPRENNIDSDIEKAFGFMEKVIYTIRNIRGEMKLPPGAATDVHIIGTPQQESFQMIEQNLRMISSLVKTGSIQMHENEPQLGFASFGLIESIKIAIPLPAELLKNEKDRLLKEQEKLNASIEKLRVVLANPEFINKAPPQLIEKQKQAFSQNEKDLEEITLKLKSLD</sequence>
<dbReference type="InterPro" id="IPR010978">
    <property type="entry name" value="tRNA-bd_arm"/>
</dbReference>
<dbReference type="InterPro" id="IPR002300">
    <property type="entry name" value="aa-tRNA-synth_Ia"/>
</dbReference>
<evidence type="ECO:0000256" key="3">
    <source>
        <dbReference type="ARBA" id="ARBA00022490"/>
    </source>
</evidence>
<dbReference type="SUPFAM" id="SSF47323">
    <property type="entry name" value="Anticodon-binding domain of a subclass of class I aminoacyl-tRNA synthetases"/>
    <property type="match status" value="1"/>
</dbReference>
<evidence type="ECO:0000256" key="5">
    <source>
        <dbReference type="ARBA" id="ARBA00022741"/>
    </source>
</evidence>
<comment type="caution">
    <text evidence="15">The sequence shown here is derived from an EMBL/GenBank/DDBJ whole genome shotgun (WGS) entry which is preliminary data.</text>
</comment>
<dbReference type="NCBIfam" id="NF004349">
    <property type="entry name" value="PRK05729.1"/>
    <property type="match status" value="1"/>
</dbReference>
<dbReference type="Proteomes" id="UP000031307">
    <property type="component" value="Unassembled WGS sequence"/>
</dbReference>
<dbReference type="InterPro" id="IPR001412">
    <property type="entry name" value="aa-tRNA-synth_I_CS"/>
</dbReference>
<dbReference type="InterPro" id="IPR013155">
    <property type="entry name" value="M/V/L/I-tRNA-synth_anticd-bd"/>
</dbReference>
<evidence type="ECO:0000256" key="4">
    <source>
        <dbReference type="ARBA" id="ARBA00022598"/>
    </source>
</evidence>
<evidence type="ECO:0000256" key="8">
    <source>
        <dbReference type="ARBA" id="ARBA00023054"/>
    </source>
</evidence>
<keyword evidence="9 11" id="KW-0030">Aminoacyl-tRNA synthetase</keyword>
<dbReference type="InterPro" id="IPR002303">
    <property type="entry name" value="Valyl-tRNA_ligase"/>
</dbReference>
<evidence type="ECO:0000256" key="9">
    <source>
        <dbReference type="ARBA" id="ARBA00023146"/>
    </source>
</evidence>
<comment type="function">
    <text evidence="11">Catalyzes the attachment of valine to tRNA(Val). As ValRS can inadvertently accommodate and process structurally similar amino acids such as threonine, to avoid such errors, it has a 'posttransfer' editing activity that hydrolyzes mischarged Thr-tRNA(Val) in a tRNA-dependent manner.</text>
</comment>
<proteinExistence type="inferred from homology"/>
<evidence type="ECO:0000256" key="11">
    <source>
        <dbReference type="HAMAP-Rule" id="MF_02004"/>
    </source>
</evidence>
<feature type="binding site" evidence="11">
    <location>
        <position position="580"/>
    </location>
    <ligand>
        <name>ATP</name>
        <dbReference type="ChEBI" id="CHEBI:30616"/>
    </ligand>
</feature>
<dbReference type="FunFam" id="3.90.740.10:FF:000005">
    <property type="entry name" value="Valine--tRNA ligase, mitochondrial"/>
    <property type="match status" value="1"/>
</dbReference>
<comment type="catalytic activity">
    <reaction evidence="10 11">
        <text>tRNA(Val) + L-valine + ATP = L-valyl-tRNA(Val) + AMP + diphosphate</text>
        <dbReference type="Rhea" id="RHEA:10704"/>
        <dbReference type="Rhea" id="RHEA-COMP:9672"/>
        <dbReference type="Rhea" id="RHEA-COMP:9708"/>
        <dbReference type="ChEBI" id="CHEBI:30616"/>
        <dbReference type="ChEBI" id="CHEBI:33019"/>
        <dbReference type="ChEBI" id="CHEBI:57762"/>
        <dbReference type="ChEBI" id="CHEBI:78442"/>
        <dbReference type="ChEBI" id="CHEBI:78537"/>
        <dbReference type="ChEBI" id="CHEBI:456215"/>
        <dbReference type="EC" id="6.1.1.9"/>
    </reaction>
</comment>
<dbReference type="HAMAP" id="MF_02004">
    <property type="entry name" value="Val_tRNA_synth_type1"/>
    <property type="match status" value="1"/>
</dbReference>
<feature type="coiled-coil region" evidence="11">
    <location>
        <begin position="897"/>
        <end position="924"/>
    </location>
</feature>
<evidence type="ECO:0000313" key="15">
    <source>
        <dbReference type="EMBL" id="KIA77046.1"/>
    </source>
</evidence>
<dbReference type="InterPro" id="IPR033705">
    <property type="entry name" value="Anticodon_Ia_Val"/>
</dbReference>
<dbReference type="CDD" id="cd07962">
    <property type="entry name" value="Anticodon_Ia_Val"/>
    <property type="match status" value="1"/>
</dbReference>
<organism evidence="15 16">
    <name type="scientific">Parachlamydia acanthamoebae</name>
    <dbReference type="NCBI Taxonomy" id="83552"/>
    <lineage>
        <taxon>Bacteria</taxon>
        <taxon>Pseudomonadati</taxon>
        <taxon>Chlamydiota</taxon>
        <taxon>Chlamydiia</taxon>
        <taxon>Parachlamydiales</taxon>
        <taxon>Parachlamydiaceae</taxon>
        <taxon>Parachlamydia</taxon>
    </lineage>
</organism>
<dbReference type="EMBL" id="JSAM01000092">
    <property type="protein sequence ID" value="KIA77046.1"/>
    <property type="molecule type" value="Genomic_DNA"/>
</dbReference>
<comment type="similarity">
    <text evidence="11">Belongs to the class-I aminoacyl-tRNA synthetase family. ValS type 1 subfamily.</text>
</comment>
<evidence type="ECO:0000313" key="16">
    <source>
        <dbReference type="Proteomes" id="UP000031307"/>
    </source>
</evidence>
<comment type="subunit">
    <text evidence="2 11">Monomer.</text>
</comment>
<feature type="short sequence motif" description="'KMSKS' region" evidence="11">
    <location>
        <begin position="577"/>
        <end position="581"/>
    </location>
</feature>
<dbReference type="PRINTS" id="PR00986">
    <property type="entry name" value="TRNASYNTHVAL"/>
</dbReference>
<dbReference type="InterPro" id="IPR014729">
    <property type="entry name" value="Rossmann-like_a/b/a_fold"/>
</dbReference>
<dbReference type="PANTHER" id="PTHR11946:SF93">
    <property type="entry name" value="VALINE--TRNA LIGASE, CHLOROPLASTIC_MITOCHONDRIAL 2"/>
    <property type="match status" value="1"/>
</dbReference>
<evidence type="ECO:0000256" key="10">
    <source>
        <dbReference type="ARBA" id="ARBA00047552"/>
    </source>
</evidence>
<dbReference type="PANTHER" id="PTHR11946">
    <property type="entry name" value="VALYL-TRNA SYNTHETASES"/>
    <property type="match status" value="1"/>
</dbReference>
<keyword evidence="5 11" id="KW-0547">Nucleotide-binding</keyword>
<dbReference type="Pfam" id="PF00133">
    <property type="entry name" value="tRNA-synt_1"/>
    <property type="match status" value="2"/>
</dbReference>
<feature type="domain" description="Methionyl/Valyl/Leucyl/Isoleucyl-tRNA synthetase anticodon-binding" evidence="13">
    <location>
        <begin position="669"/>
        <end position="840"/>
    </location>
</feature>
<keyword evidence="8 11" id="KW-0175">Coiled coil</keyword>
<feature type="short sequence motif" description="'HIGH' region" evidence="11">
    <location>
        <begin position="61"/>
        <end position="71"/>
    </location>
</feature>
<dbReference type="NCBIfam" id="TIGR00422">
    <property type="entry name" value="valS"/>
    <property type="match status" value="1"/>
</dbReference>
<dbReference type="AlphaFoldDB" id="A0A0C1C052"/>
<dbReference type="GO" id="GO:0006438">
    <property type="term" value="P:valyl-tRNA aminoacylation"/>
    <property type="evidence" value="ECO:0007669"/>
    <property type="project" value="UniProtKB-UniRule"/>
</dbReference>
<name>A0A0C1C052_9BACT</name>
<evidence type="ECO:0000259" key="13">
    <source>
        <dbReference type="Pfam" id="PF08264"/>
    </source>
</evidence>
<dbReference type="PROSITE" id="PS00178">
    <property type="entry name" value="AA_TRNA_LIGASE_I"/>
    <property type="match status" value="1"/>
</dbReference>
<dbReference type="GO" id="GO:0002161">
    <property type="term" value="F:aminoacyl-tRNA deacylase activity"/>
    <property type="evidence" value="ECO:0007669"/>
    <property type="project" value="InterPro"/>
</dbReference>
<evidence type="ECO:0000256" key="7">
    <source>
        <dbReference type="ARBA" id="ARBA00022917"/>
    </source>
</evidence>